<dbReference type="KEGG" id="fri:FraEuI1c_2992"/>
<accession>E3JAG6</accession>
<evidence type="ECO:0000256" key="1">
    <source>
        <dbReference type="SAM" id="MobiDB-lite"/>
    </source>
</evidence>
<protein>
    <submittedName>
        <fullName evidence="2">Uncharacterized protein</fullName>
    </submittedName>
</protein>
<dbReference type="Proteomes" id="UP000002484">
    <property type="component" value="Chromosome"/>
</dbReference>
<dbReference type="EMBL" id="CP002299">
    <property type="protein sequence ID" value="ADP81017.1"/>
    <property type="molecule type" value="Genomic_DNA"/>
</dbReference>
<dbReference type="InParanoid" id="E3JAG6"/>
<reference evidence="2 3" key="1">
    <citation type="submission" date="2010-10" db="EMBL/GenBank/DDBJ databases">
        <title>Complete sequence of Frankia sp. EuI1c.</title>
        <authorList>
            <consortium name="US DOE Joint Genome Institute"/>
            <person name="Lucas S."/>
            <person name="Copeland A."/>
            <person name="Lapidus A."/>
            <person name="Cheng J.-F."/>
            <person name="Bruce D."/>
            <person name="Goodwin L."/>
            <person name="Pitluck S."/>
            <person name="Chertkov O."/>
            <person name="Detter J.C."/>
            <person name="Han C."/>
            <person name="Tapia R."/>
            <person name="Land M."/>
            <person name="Hauser L."/>
            <person name="Jeffries C."/>
            <person name="Kyrpides N."/>
            <person name="Ivanova N."/>
            <person name="Mikhailova N."/>
            <person name="Beauchemin N."/>
            <person name="Sen A."/>
            <person name="Sur S.A."/>
            <person name="Gtari M."/>
            <person name="Wall L."/>
            <person name="Tisa L."/>
            <person name="Woyke T."/>
        </authorList>
    </citation>
    <scope>NUCLEOTIDE SEQUENCE [LARGE SCALE GENOMIC DNA]</scope>
    <source>
        <strain evidence="3">DSM 45817 / CECT 9037 / EuI1c</strain>
    </source>
</reference>
<dbReference type="eggNOG" id="ENOG5030HYT">
    <property type="taxonomic scope" value="Bacteria"/>
</dbReference>
<dbReference type="OrthoDB" id="3685225at2"/>
<feature type="region of interest" description="Disordered" evidence="1">
    <location>
        <begin position="182"/>
        <end position="218"/>
    </location>
</feature>
<name>E3JAG6_PSEI1</name>
<feature type="compositionally biased region" description="Low complexity" evidence="1">
    <location>
        <begin position="203"/>
        <end position="218"/>
    </location>
</feature>
<proteinExistence type="predicted"/>
<organism evidence="2 3">
    <name type="scientific">Pseudofrankia inefficax (strain DSM 45817 / CECT 9037 / DDB 130130 / EuI1c)</name>
    <name type="common">Frankia inefficax</name>
    <dbReference type="NCBI Taxonomy" id="298654"/>
    <lineage>
        <taxon>Bacteria</taxon>
        <taxon>Bacillati</taxon>
        <taxon>Actinomycetota</taxon>
        <taxon>Actinomycetes</taxon>
        <taxon>Frankiales</taxon>
        <taxon>Frankiaceae</taxon>
        <taxon>Pseudofrankia</taxon>
    </lineage>
</organism>
<sequence>MSGRQTELDAWWEHACRELVPRAMAATTGCDPGCAREVGADIASRGRVFARCGPSARDVLITPFVEEAIHHQPLDAPLSVRSAVVVVVRNSLVERDHALGHLADVDIRAITKVMTELLHAFLVMQPRPRQGGWLAGEFAGLPGRYPRAWSAFAALFQVLVRGGGSATYKVDYRVGPLPRPRLPGPGEIAAPRGTTVPGQRVSAGPAGPERAGPGPLAGSGLDPRFGARLVARLTDLAAGRDEVLAVPSLSRISRRHDKLLRVVEFALAQGASVLTSNYLLRPGAVYARSGRLAVPDHRNHAASFADQRGLADVHRACAEAALASLADAS</sequence>
<dbReference type="RefSeq" id="WP_013424135.1">
    <property type="nucleotide sequence ID" value="NC_014666.1"/>
</dbReference>
<keyword evidence="3" id="KW-1185">Reference proteome</keyword>
<evidence type="ECO:0000313" key="2">
    <source>
        <dbReference type="EMBL" id="ADP81017.1"/>
    </source>
</evidence>
<dbReference type="HOGENOM" id="CLU_896449_0_0_11"/>
<gene>
    <name evidence="2" type="ordered locus">FraEuI1c_2992</name>
</gene>
<evidence type="ECO:0000313" key="3">
    <source>
        <dbReference type="Proteomes" id="UP000002484"/>
    </source>
</evidence>
<dbReference type="AlphaFoldDB" id="E3JAG6"/>